<keyword evidence="3" id="KW-1185">Reference proteome</keyword>
<dbReference type="InterPro" id="IPR000477">
    <property type="entry name" value="RT_dom"/>
</dbReference>
<dbReference type="AlphaFoldDB" id="A0A8C5SVF9"/>
<dbReference type="GeneTree" id="ENSGT01150000286929"/>
<organism evidence="2 3">
    <name type="scientific">Laticauda laticaudata</name>
    <name type="common">Blue-ringed sea krait</name>
    <name type="synonym">Blue-lipped sea krait</name>
    <dbReference type="NCBI Taxonomy" id="8630"/>
    <lineage>
        <taxon>Eukaryota</taxon>
        <taxon>Metazoa</taxon>
        <taxon>Chordata</taxon>
        <taxon>Craniata</taxon>
        <taxon>Vertebrata</taxon>
        <taxon>Euteleostomi</taxon>
        <taxon>Lepidosauria</taxon>
        <taxon>Squamata</taxon>
        <taxon>Bifurcata</taxon>
        <taxon>Unidentata</taxon>
        <taxon>Episquamata</taxon>
        <taxon>Toxicofera</taxon>
        <taxon>Serpentes</taxon>
        <taxon>Colubroidea</taxon>
        <taxon>Elapidae</taxon>
        <taxon>Laticaudinae</taxon>
        <taxon>Laticauda</taxon>
    </lineage>
</organism>
<evidence type="ECO:0000259" key="1">
    <source>
        <dbReference type="PROSITE" id="PS50878"/>
    </source>
</evidence>
<sequence>MEKARDFQKSIYFCFIDDAKAFDCVDHNKFWQVLKEMGVPDHLISLLRNIYAGQEATVRTGYRTTDRFKIEKGVWQGCLLSPCLFNLDAEHIMRKTGLDESKVAIKIALRNINNLRYADDTTLLAESKQELKSLLMRVKKESTKVGLKLNIKKTKIMVSSPLNSLKIDGEEMEVVTDFIFLRSKISADGDCSQEIKRHFLLGRKTMANLDSILKNRDITLPTKVHIVKAMVFPVAMYGYESWIVRKAECQRIETFELWFWRRLL</sequence>
<name>A0A8C5SVF9_LATLA</name>
<evidence type="ECO:0000313" key="3">
    <source>
        <dbReference type="Proteomes" id="UP000694406"/>
    </source>
</evidence>
<dbReference type="Proteomes" id="UP000694406">
    <property type="component" value="Unplaced"/>
</dbReference>
<dbReference type="Ensembl" id="ENSLLTT00000022944.1">
    <property type="protein sequence ID" value="ENSLLTP00000022120.1"/>
    <property type="gene ID" value="ENSLLTG00000016478.1"/>
</dbReference>
<dbReference type="PANTHER" id="PTHR47027:SF8">
    <property type="entry name" value="RIBONUCLEASE H"/>
    <property type="match status" value="1"/>
</dbReference>
<feature type="domain" description="Reverse transcriptase" evidence="1">
    <location>
        <begin position="1"/>
        <end position="180"/>
    </location>
</feature>
<proteinExistence type="predicted"/>
<dbReference type="PANTHER" id="PTHR47027">
    <property type="entry name" value="REVERSE TRANSCRIPTASE DOMAIN-CONTAINING PROTEIN"/>
    <property type="match status" value="1"/>
</dbReference>
<dbReference type="InterPro" id="IPR043502">
    <property type="entry name" value="DNA/RNA_pol_sf"/>
</dbReference>
<evidence type="ECO:0000313" key="2">
    <source>
        <dbReference type="Ensembl" id="ENSLLTP00000022120.1"/>
    </source>
</evidence>
<reference evidence="2" key="1">
    <citation type="submission" date="2025-08" db="UniProtKB">
        <authorList>
            <consortium name="Ensembl"/>
        </authorList>
    </citation>
    <scope>IDENTIFICATION</scope>
</reference>
<reference evidence="2" key="2">
    <citation type="submission" date="2025-09" db="UniProtKB">
        <authorList>
            <consortium name="Ensembl"/>
        </authorList>
    </citation>
    <scope>IDENTIFICATION</scope>
</reference>
<dbReference type="PROSITE" id="PS50878">
    <property type="entry name" value="RT_POL"/>
    <property type="match status" value="1"/>
</dbReference>
<dbReference type="SUPFAM" id="SSF56672">
    <property type="entry name" value="DNA/RNA polymerases"/>
    <property type="match status" value="1"/>
</dbReference>
<dbReference type="Pfam" id="PF00078">
    <property type="entry name" value="RVT_1"/>
    <property type="match status" value="1"/>
</dbReference>
<accession>A0A8C5SVF9</accession>
<protein>
    <recommendedName>
        <fullName evidence="1">Reverse transcriptase domain-containing protein</fullName>
    </recommendedName>
</protein>